<sequence>MTPAPMDCRTEADVMSAALGAHGYPAYPYGEGGVTALAVPLNPTVSGDDVLCHPHVLIASGESADRPVAEHDAPWAASLYEPGHEFVDVVYTGDPVHGIAEDARPR</sequence>
<accession>A0A5R9DSY5</accession>
<dbReference type="RefSeq" id="WP_138058018.1">
    <property type="nucleotide sequence ID" value="NZ_VAWE01000002.1"/>
</dbReference>
<evidence type="ECO:0000313" key="2">
    <source>
        <dbReference type="Proteomes" id="UP000305921"/>
    </source>
</evidence>
<name>A0A5R9DSY5_9ACTN</name>
<keyword evidence="2" id="KW-1185">Reference proteome</keyword>
<dbReference type="Proteomes" id="UP000305921">
    <property type="component" value="Unassembled WGS sequence"/>
</dbReference>
<dbReference type="OrthoDB" id="4316686at2"/>
<protein>
    <submittedName>
        <fullName evidence="1">Uncharacterized protein</fullName>
    </submittedName>
</protein>
<dbReference type="AlphaFoldDB" id="A0A5R9DSY5"/>
<gene>
    <name evidence="1" type="ORF">FEF34_38045</name>
</gene>
<comment type="caution">
    <text evidence="1">The sequence shown here is derived from an EMBL/GenBank/DDBJ whole genome shotgun (WGS) entry which is preliminary data.</text>
</comment>
<organism evidence="1 2">
    <name type="scientific">Streptomyces marianii</name>
    <dbReference type="NCBI Taxonomy" id="1817406"/>
    <lineage>
        <taxon>Bacteria</taxon>
        <taxon>Bacillati</taxon>
        <taxon>Actinomycetota</taxon>
        <taxon>Actinomycetes</taxon>
        <taxon>Kitasatosporales</taxon>
        <taxon>Streptomycetaceae</taxon>
        <taxon>Streptomyces</taxon>
    </lineage>
</organism>
<dbReference type="EMBL" id="VAWE01000002">
    <property type="protein sequence ID" value="TLQ39206.1"/>
    <property type="molecule type" value="Genomic_DNA"/>
</dbReference>
<proteinExistence type="predicted"/>
<evidence type="ECO:0000313" key="1">
    <source>
        <dbReference type="EMBL" id="TLQ39206.1"/>
    </source>
</evidence>
<reference evidence="1 2" key="1">
    <citation type="submission" date="2019-05" db="EMBL/GenBank/DDBJ databases">
        <title>Streptomyces marianii sp. nov., a novel marine actinomycete from southern coast of India.</title>
        <authorList>
            <person name="Iniyan A.M."/>
            <person name="Wink J."/>
            <person name="Ramprasad E."/>
            <person name="Ramana C.V."/>
            <person name="Bunk B."/>
            <person name="Sproer C."/>
            <person name="Joseph F.-J.R.S."/>
            <person name="Vincent S.G.P."/>
        </authorList>
    </citation>
    <scope>NUCLEOTIDE SEQUENCE [LARGE SCALE GENOMIC DNA]</scope>
    <source>
        <strain evidence="1 2">ICN19</strain>
    </source>
</reference>